<dbReference type="Pfam" id="PF03819">
    <property type="entry name" value="MazG"/>
    <property type="match status" value="2"/>
</dbReference>
<feature type="domain" description="NTP pyrophosphohydrolase MazG-like" evidence="2">
    <location>
        <begin position="394"/>
        <end position="456"/>
    </location>
</feature>
<dbReference type="SUPFAM" id="SSF53790">
    <property type="entry name" value="Tetrapyrrole methylase"/>
    <property type="match status" value="1"/>
</dbReference>
<gene>
    <name evidence="3" type="ORF">SD77_2830</name>
</gene>
<dbReference type="InterPro" id="IPR011551">
    <property type="entry name" value="NTP_PyrPHydrolase_MazG"/>
</dbReference>
<evidence type="ECO:0000259" key="1">
    <source>
        <dbReference type="Pfam" id="PF00590"/>
    </source>
</evidence>
<reference evidence="3 4" key="1">
    <citation type="submission" date="2015-01" db="EMBL/GenBank/DDBJ databases">
        <title>Genome Assembly of Bacillus badius MTCC 1458.</title>
        <authorList>
            <person name="Verma A."/>
            <person name="Khatri I."/>
            <person name="Mual P."/>
            <person name="Subramanian S."/>
            <person name="Krishnamurthi S."/>
        </authorList>
    </citation>
    <scope>NUCLEOTIDE SEQUENCE [LARGE SCALE GENOMIC DNA]</scope>
    <source>
        <strain evidence="3 4">MTCC 1458</strain>
    </source>
</reference>
<dbReference type="NCBIfam" id="NF007113">
    <property type="entry name" value="PRK09562.1"/>
    <property type="match status" value="1"/>
</dbReference>
<dbReference type="SUPFAM" id="SSF101386">
    <property type="entry name" value="all-alpha NTP pyrophosphatases"/>
    <property type="match status" value="2"/>
</dbReference>
<dbReference type="InterPro" id="IPR048015">
    <property type="entry name" value="NTP-PPase_MazG-like_N"/>
</dbReference>
<dbReference type="CDD" id="cd11528">
    <property type="entry name" value="NTP-PPase_MazG_Nterm"/>
    <property type="match status" value="1"/>
</dbReference>
<evidence type="ECO:0000313" key="3">
    <source>
        <dbReference type="EMBL" id="KIL75768.1"/>
    </source>
</evidence>
<dbReference type="InterPro" id="IPR014777">
    <property type="entry name" value="4pyrrole_Mease_sub1"/>
</dbReference>
<protein>
    <submittedName>
        <fullName evidence="3">Nucleoside triphosphate pyrophosphohydrolase MazG</fullName>
    </submittedName>
</protein>
<proteinExistence type="predicted"/>
<comment type="caution">
    <text evidence="3">The sequence shown here is derived from an EMBL/GenBank/DDBJ whole genome shotgun (WGS) entry which is preliminary data.</text>
</comment>
<dbReference type="InterPro" id="IPR004518">
    <property type="entry name" value="MazG-like_dom"/>
</dbReference>
<dbReference type="Gene3D" id="1.10.287.1080">
    <property type="entry name" value="MazG-like"/>
    <property type="match status" value="2"/>
</dbReference>
<dbReference type="Proteomes" id="UP000031982">
    <property type="component" value="Unassembled WGS sequence"/>
</dbReference>
<dbReference type="PANTHER" id="PTHR30522">
    <property type="entry name" value="NUCLEOSIDE TRIPHOSPHATE PYROPHOSPHOHYDROLASE"/>
    <property type="match status" value="1"/>
</dbReference>
<keyword evidence="4" id="KW-1185">Reference proteome</keyword>
<dbReference type="CDD" id="cd11529">
    <property type="entry name" value="NTP-PPase_MazG_Cterm"/>
    <property type="match status" value="1"/>
</dbReference>
<dbReference type="InterPro" id="IPR035996">
    <property type="entry name" value="4pyrrol_Methylase_sf"/>
</dbReference>
<dbReference type="EMBL" id="JXLP01000023">
    <property type="protein sequence ID" value="KIL75768.1"/>
    <property type="molecule type" value="Genomic_DNA"/>
</dbReference>
<dbReference type="InterPro" id="IPR024180">
    <property type="entry name" value="Tetrapyrrole_Mease/MazG_pred"/>
</dbReference>
<name>A0ABR5APM1_BACBA</name>
<accession>A0ABR5APM1</accession>
<sequence length="487" mass="55042">MTPSITIAGLGAGDINQLPLGIYRLLLTAGKAFARTLDHPVIHELQQEGIRFESLDYMYEKHDQFEAVYEEIAAFLTEKAEEHGHIIYTVPGHPIVAEKTVQLLLEQKQAGTLDVTIAGGHSFLDDLFASVGADPIEGFQFLDGTALKKEDLNIFQHIVIAQVYDAFVASDVKLTLMDKYPDDYPVTIVTAAGSANEQIKQLPLYELDRQVTLNNLTSLYVPPVQKEEDTYKEFSVLRQIIAALRGPDGCPWDREQTHQSLKKYLIEEAYELLEAIDREDDDHMVEELGDVLLQVMLHAQIGEDEGMFSIEDVIQSISQKMIRRHPHVFGDATAENAEAVVSNWQKIKSEEKGGAPSFRLDEVAKGQPAVLRAYELQKKAAKSGFDWDDAAGAMEKVMEEWQEFLDEVKNEDSSKQLDEFGDILFALINVARFYDIHPEEALAKVNEKFYRRFNHVEKSVKESGRPFEDFSLDELDAFWDEAKKLGL</sequence>
<dbReference type="InterPro" id="IPR035013">
    <property type="entry name" value="YabN_N"/>
</dbReference>
<feature type="domain" description="NTP pyrophosphohydrolase MazG-like" evidence="2">
    <location>
        <begin position="256"/>
        <end position="329"/>
    </location>
</feature>
<dbReference type="InterPro" id="IPR048011">
    <property type="entry name" value="NTP-PPase_MazG-like_C"/>
</dbReference>
<evidence type="ECO:0000313" key="4">
    <source>
        <dbReference type="Proteomes" id="UP000031982"/>
    </source>
</evidence>
<dbReference type="RefSeq" id="WP_041114455.1">
    <property type="nucleotide sequence ID" value="NZ_JARTHD010000003.1"/>
</dbReference>
<dbReference type="PIRSF" id="PIRSF002845">
    <property type="entry name" value="Ttrprl_mtas_MazG"/>
    <property type="match status" value="1"/>
</dbReference>
<dbReference type="NCBIfam" id="TIGR00444">
    <property type="entry name" value="mazG"/>
    <property type="match status" value="1"/>
</dbReference>
<organism evidence="3 4">
    <name type="scientific">Bacillus badius</name>
    <dbReference type="NCBI Taxonomy" id="1455"/>
    <lineage>
        <taxon>Bacteria</taxon>
        <taxon>Bacillati</taxon>
        <taxon>Bacillota</taxon>
        <taxon>Bacilli</taxon>
        <taxon>Bacillales</taxon>
        <taxon>Bacillaceae</taxon>
        <taxon>Pseudobacillus</taxon>
    </lineage>
</organism>
<dbReference type="Pfam" id="PF00590">
    <property type="entry name" value="TP_methylase"/>
    <property type="match status" value="1"/>
</dbReference>
<evidence type="ECO:0000259" key="2">
    <source>
        <dbReference type="Pfam" id="PF03819"/>
    </source>
</evidence>
<dbReference type="CDD" id="cd11723">
    <property type="entry name" value="YabN_N_like"/>
    <property type="match status" value="1"/>
</dbReference>
<dbReference type="PANTHER" id="PTHR30522:SF0">
    <property type="entry name" value="NUCLEOSIDE TRIPHOSPHATE PYROPHOSPHOHYDROLASE"/>
    <property type="match status" value="1"/>
</dbReference>
<dbReference type="InterPro" id="IPR000878">
    <property type="entry name" value="4pyrrol_Mease"/>
</dbReference>
<feature type="domain" description="Tetrapyrrole methylase" evidence="1">
    <location>
        <begin position="5"/>
        <end position="208"/>
    </location>
</feature>
<dbReference type="Gene3D" id="3.40.1010.10">
    <property type="entry name" value="Cobalt-precorrin-4 Transmethylase, Domain 1"/>
    <property type="match status" value="1"/>
</dbReference>